<comment type="caution">
    <text evidence="2">The sequence shown here is derived from an EMBL/GenBank/DDBJ whole genome shotgun (WGS) entry which is preliminary data.</text>
</comment>
<dbReference type="EMBL" id="PGOL01003732">
    <property type="protein sequence ID" value="PKI39864.1"/>
    <property type="molecule type" value="Genomic_DNA"/>
</dbReference>
<dbReference type="Proteomes" id="UP000233551">
    <property type="component" value="Unassembled WGS sequence"/>
</dbReference>
<evidence type="ECO:0000313" key="3">
    <source>
        <dbReference type="Proteomes" id="UP000233551"/>
    </source>
</evidence>
<dbReference type="AlphaFoldDB" id="A0A2I0I787"/>
<organism evidence="2 3">
    <name type="scientific">Punica granatum</name>
    <name type="common">Pomegranate</name>
    <dbReference type="NCBI Taxonomy" id="22663"/>
    <lineage>
        <taxon>Eukaryota</taxon>
        <taxon>Viridiplantae</taxon>
        <taxon>Streptophyta</taxon>
        <taxon>Embryophyta</taxon>
        <taxon>Tracheophyta</taxon>
        <taxon>Spermatophyta</taxon>
        <taxon>Magnoliopsida</taxon>
        <taxon>eudicotyledons</taxon>
        <taxon>Gunneridae</taxon>
        <taxon>Pentapetalae</taxon>
        <taxon>rosids</taxon>
        <taxon>malvids</taxon>
        <taxon>Myrtales</taxon>
        <taxon>Lythraceae</taxon>
        <taxon>Punica</taxon>
    </lineage>
</organism>
<feature type="region of interest" description="Disordered" evidence="1">
    <location>
        <begin position="79"/>
        <end position="108"/>
    </location>
</feature>
<sequence>MPLSWDLPSFGEKNGNSGSRVRRVESGARSVLAGPTDGNNAWERELGGSDGSGGFSGLVGWPWALRRLLEVVEDGSQRAVISSEPMSRGSQGAGKRLFGRTPAAANLP</sequence>
<name>A0A2I0I787_PUNGR</name>
<protein>
    <submittedName>
        <fullName evidence="2">Uncharacterized protein</fullName>
    </submittedName>
</protein>
<reference evidence="2 3" key="1">
    <citation type="submission" date="2017-11" db="EMBL/GenBank/DDBJ databases">
        <title>De-novo sequencing of pomegranate (Punica granatum L.) genome.</title>
        <authorList>
            <person name="Akparov Z."/>
            <person name="Amiraslanov A."/>
            <person name="Hajiyeva S."/>
            <person name="Abbasov M."/>
            <person name="Kaur K."/>
            <person name="Hamwieh A."/>
            <person name="Solovyev V."/>
            <person name="Salamov A."/>
            <person name="Braich B."/>
            <person name="Kosarev P."/>
            <person name="Mahmoud A."/>
            <person name="Hajiyev E."/>
            <person name="Babayeva S."/>
            <person name="Izzatullayeva V."/>
            <person name="Mammadov A."/>
            <person name="Mammadov A."/>
            <person name="Sharifova S."/>
            <person name="Ojaghi J."/>
            <person name="Eynullazada K."/>
            <person name="Bayramov B."/>
            <person name="Abdulazimova A."/>
            <person name="Shahmuradov I."/>
        </authorList>
    </citation>
    <scope>NUCLEOTIDE SEQUENCE [LARGE SCALE GENOMIC DNA]</scope>
    <source>
        <strain evidence="3">cv. AG2017</strain>
        <tissue evidence="2">Leaf</tissue>
    </source>
</reference>
<keyword evidence="3" id="KW-1185">Reference proteome</keyword>
<accession>A0A2I0I787</accession>
<evidence type="ECO:0000256" key="1">
    <source>
        <dbReference type="SAM" id="MobiDB-lite"/>
    </source>
</evidence>
<evidence type="ECO:0000313" key="2">
    <source>
        <dbReference type="EMBL" id="PKI39864.1"/>
    </source>
</evidence>
<gene>
    <name evidence="2" type="ORF">CRG98_039739</name>
</gene>
<proteinExistence type="predicted"/>
<feature type="region of interest" description="Disordered" evidence="1">
    <location>
        <begin position="1"/>
        <end position="41"/>
    </location>
</feature>